<dbReference type="WormBase" id="CBG05012">
    <property type="protein sequence ID" value="CBP15225"/>
    <property type="gene ID" value="WBGene00027572"/>
</dbReference>
<dbReference type="HOGENOM" id="CLU_767761_0_0_1"/>
<dbReference type="AlphaFoldDB" id="A8WYZ4"/>
<evidence type="ECO:0000313" key="2">
    <source>
        <dbReference type="EMBL" id="CAP25603.2"/>
    </source>
</evidence>
<evidence type="ECO:0000256" key="1">
    <source>
        <dbReference type="SAM" id="Phobius"/>
    </source>
</evidence>
<reference evidence="2 3" key="1">
    <citation type="journal article" date="2003" name="PLoS Biol.">
        <title>The genome sequence of Caenorhabditis briggsae: a platform for comparative genomics.</title>
        <authorList>
            <person name="Stein L.D."/>
            <person name="Bao Z."/>
            <person name="Blasiar D."/>
            <person name="Blumenthal T."/>
            <person name="Brent M.R."/>
            <person name="Chen N."/>
            <person name="Chinwalla A."/>
            <person name="Clarke L."/>
            <person name="Clee C."/>
            <person name="Coghlan A."/>
            <person name="Coulson A."/>
            <person name="D'Eustachio P."/>
            <person name="Fitch D.H."/>
            <person name="Fulton L.A."/>
            <person name="Fulton R.E."/>
            <person name="Griffiths-Jones S."/>
            <person name="Harris T.W."/>
            <person name="Hillier L.W."/>
            <person name="Kamath R."/>
            <person name="Kuwabara P.E."/>
            <person name="Mardis E.R."/>
            <person name="Marra M.A."/>
            <person name="Miner T.L."/>
            <person name="Minx P."/>
            <person name="Mullikin J.C."/>
            <person name="Plumb R.W."/>
            <person name="Rogers J."/>
            <person name="Schein J.E."/>
            <person name="Sohrmann M."/>
            <person name="Spieth J."/>
            <person name="Stajich J.E."/>
            <person name="Wei C."/>
            <person name="Willey D."/>
            <person name="Wilson R.K."/>
            <person name="Durbin R."/>
            <person name="Waterston R.H."/>
        </authorList>
    </citation>
    <scope>NUCLEOTIDE SEQUENCE [LARGE SCALE GENOMIC DNA]</scope>
    <source>
        <strain evidence="2 3">AF16</strain>
    </source>
</reference>
<keyword evidence="1" id="KW-0812">Transmembrane</keyword>
<dbReference type="KEGG" id="cbr:CBG_05012"/>
<evidence type="ECO:0000313" key="4">
    <source>
        <dbReference type="WormBase" id="CBG05012"/>
    </source>
</evidence>
<accession>A8WYZ4</accession>
<feature type="transmembrane region" description="Helical" evidence="1">
    <location>
        <begin position="93"/>
        <end position="117"/>
    </location>
</feature>
<protein>
    <submittedName>
        <fullName evidence="2">Protein CBG05012</fullName>
    </submittedName>
</protein>
<proteinExistence type="predicted"/>
<evidence type="ECO:0000313" key="3">
    <source>
        <dbReference type="Proteomes" id="UP000008549"/>
    </source>
</evidence>
<dbReference type="CTD" id="8586840"/>
<dbReference type="InParanoid" id="A8WYZ4"/>
<keyword evidence="1" id="KW-0472">Membrane</keyword>
<reference evidence="2 3" key="2">
    <citation type="journal article" date="2011" name="PLoS Genet.">
        <title>Caenorhabditis briggsae recombinant inbred line genotypes reveal inter-strain incompatibility and the evolution of recombination.</title>
        <authorList>
            <person name="Ross J.A."/>
            <person name="Koboldt D.C."/>
            <person name="Staisch J.E."/>
            <person name="Chamberlin H.M."/>
            <person name="Gupta B.P."/>
            <person name="Miller R.D."/>
            <person name="Baird S.E."/>
            <person name="Haag E.S."/>
        </authorList>
    </citation>
    <scope>NUCLEOTIDE SEQUENCE [LARGE SCALE GENOMIC DNA]</scope>
    <source>
        <strain evidence="2 3">AF16</strain>
    </source>
</reference>
<dbReference type="Proteomes" id="UP000008549">
    <property type="component" value="Unassembled WGS sequence"/>
</dbReference>
<organism evidence="2 3">
    <name type="scientific">Caenorhabditis briggsae</name>
    <dbReference type="NCBI Taxonomy" id="6238"/>
    <lineage>
        <taxon>Eukaryota</taxon>
        <taxon>Metazoa</taxon>
        <taxon>Ecdysozoa</taxon>
        <taxon>Nematoda</taxon>
        <taxon>Chromadorea</taxon>
        <taxon>Rhabditida</taxon>
        <taxon>Rhabditina</taxon>
        <taxon>Rhabditomorpha</taxon>
        <taxon>Rhabditoidea</taxon>
        <taxon>Rhabditidae</taxon>
        <taxon>Peloderinae</taxon>
        <taxon>Caenorhabditis</taxon>
    </lineage>
</organism>
<dbReference type="GeneID" id="8586840"/>
<dbReference type="RefSeq" id="XP_045092817.1">
    <property type="nucleotide sequence ID" value="XM_045239811.1"/>
</dbReference>
<sequence length="361" mass="41574">MGDLDATNPVEVKTNNEGGIQFSKFDRCFWYLSYAFEFTTGIIFFAFLCIVSPSSCQLMKYQFTLALIDCFLQILTVNTIYKGPQSMRIIISIIQMLWKIYCFVTFPIFMTIVSMPLEYCNGITNMCFPSFTDGVSLTKIFAGLLSQGFFSIHLFVEYVRFYILIKSDSEFKGKDKIQPIGQIEATYQVYQTFFGYDDLPLLGTYMLESIITMFVVIIVGDFIPPNYEFMQNQMVIMLMLSLLNNCNVIKIVAKKFRWITVSFMYFHIIWKFYCFLTIPFFLVIVTDPRENCSEEIHGCVELFGGDAFLTKMLVGMTAQLVLGGNLLVEIKRFSLSTFKPEKREISNIVSLCTPQRATQIV</sequence>
<dbReference type="EMBL" id="HE600917">
    <property type="protein sequence ID" value="CAP25603.2"/>
    <property type="molecule type" value="Genomic_DNA"/>
</dbReference>
<feature type="transmembrane region" description="Helical" evidence="1">
    <location>
        <begin position="137"/>
        <end position="156"/>
    </location>
</feature>
<name>A8WYZ4_CAEBR</name>
<feature type="transmembrane region" description="Helical" evidence="1">
    <location>
        <begin position="205"/>
        <end position="223"/>
    </location>
</feature>
<feature type="transmembrane region" description="Helical" evidence="1">
    <location>
        <begin position="265"/>
        <end position="285"/>
    </location>
</feature>
<gene>
    <name evidence="2 4" type="ORF">CBG05012</name>
    <name evidence="2" type="ORF">CBG_05012</name>
</gene>
<keyword evidence="3" id="KW-1185">Reference proteome</keyword>
<feature type="transmembrane region" description="Helical" evidence="1">
    <location>
        <begin position="29"/>
        <end position="55"/>
    </location>
</feature>
<keyword evidence="1" id="KW-1133">Transmembrane helix</keyword>
<feature type="transmembrane region" description="Helical" evidence="1">
    <location>
        <begin position="235"/>
        <end position="253"/>
    </location>
</feature>